<evidence type="ECO:0000313" key="4">
    <source>
        <dbReference type="EMBL" id="VEL08084.1"/>
    </source>
</evidence>
<sequence>MLSIRPITSGKVFAVGRFDYGRLGIGPIPPNDGICNASSCCIPQPVLGPLSDRRCITIGCGEAVSFAVSEDGLAHSWGMGSSQQLGHGDDDGDCYEPTEMIGKNLENRRIIMVDAGGQHCVLLASRPSVTEGATGNLSGPNDVSTSFQNSSRCSPPRSAAHKPSATDSAAATGPTSFSTHTNATTHSDQENGEDRMELDHPIDSLAQLGVPIIVIDGKSVTRYQCNFQEETCHHHSYPSQATGLPCETIEDKELPRSQKQAVSEPVALEGEMGVYISTYACILASCQPDFFN</sequence>
<keyword evidence="5" id="KW-1185">Reference proteome</keyword>
<evidence type="ECO:0000256" key="1">
    <source>
        <dbReference type="ARBA" id="ARBA00022737"/>
    </source>
</evidence>
<dbReference type="OrthoDB" id="61110at2759"/>
<dbReference type="PROSITE" id="PS50012">
    <property type="entry name" value="RCC1_3"/>
    <property type="match status" value="2"/>
</dbReference>
<feature type="repeat" description="RCC1" evidence="2">
    <location>
        <begin position="10"/>
        <end position="71"/>
    </location>
</feature>
<accession>A0A448WC15</accession>
<dbReference type="Gene3D" id="2.130.10.30">
    <property type="entry name" value="Regulator of chromosome condensation 1/beta-lactamase-inhibitor protein II"/>
    <property type="match status" value="1"/>
</dbReference>
<feature type="region of interest" description="Disordered" evidence="3">
    <location>
        <begin position="131"/>
        <end position="195"/>
    </location>
</feature>
<dbReference type="SUPFAM" id="SSF50985">
    <property type="entry name" value="RCC1/BLIP-II"/>
    <property type="match status" value="1"/>
</dbReference>
<comment type="caution">
    <text evidence="4">The sequence shown here is derived from an EMBL/GenBank/DDBJ whole genome shotgun (WGS) entry which is preliminary data.</text>
</comment>
<dbReference type="InterPro" id="IPR009091">
    <property type="entry name" value="RCC1/BLIP-II"/>
</dbReference>
<dbReference type="AlphaFoldDB" id="A0A448WC15"/>
<protein>
    <submittedName>
        <fullName evidence="4">Uncharacterized protein</fullName>
    </submittedName>
</protein>
<keyword evidence="1" id="KW-0677">Repeat</keyword>
<dbReference type="PANTHER" id="PTHR22872">
    <property type="entry name" value="BTK-BINDING PROTEIN-RELATED"/>
    <property type="match status" value="1"/>
</dbReference>
<feature type="compositionally biased region" description="Polar residues" evidence="3">
    <location>
        <begin position="131"/>
        <end position="153"/>
    </location>
</feature>
<evidence type="ECO:0000313" key="5">
    <source>
        <dbReference type="Proteomes" id="UP000784294"/>
    </source>
</evidence>
<dbReference type="PANTHER" id="PTHR22872:SF2">
    <property type="entry name" value="INHIBITOR OF BRUTON TYROSINE KINASE"/>
    <property type="match status" value="1"/>
</dbReference>
<evidence type="ECO:0000256" key="3">
    <source>
        <dbReference type="SAM" id="MobiDB-lite"/>
    </source>
</evidence>
<dbReference type="EMBL" id="CAAALY010003104">
    <property type="protein sequence ID" value="VEL08084.1"/>
    <property type="molecule type" value="Genomic_DNA"/>
</dbReference>
<name>A0A448WC15_9PLAT</name>
<dbReference type="Proteomes" id="UP000784294">
    <property type="component" value="Unassembled WGS sequence"/>
</dbReference>
<evidence type="ECO:0000256" key="2">
    <source>
        <dbReference type="PROSITE-ProRule" id="PRU00235"/>
    </source>
</evidence>
<feature type="compositionally biased region" description="Polar residues" evidence="3">
    <location>
        <begin position="165"/>
        <end position="186"/>
    </location>
</feature>
<reference evidence="4" key="1">
    <citation type="submission" date="2018-11" db="EMBL/GenBank/DDBJ databases">
        <authorList>
            <consortium name="Pathogen Informatics"/>
        </authorList>
    </citation>
    <scope>NUCLEOTIDE SEQUENCE</scope>
</reference>
<proteinExistence type="predicted"/>
<gene>
    <name evidence="4" type="ORF">PXEA_LOCUS1524</name>
</gene>
<dbReference type="Pfam" id="PF00415">
    <property type="entry name" value="RCC1"/>
    <property type="match status" value="2"/>
</dbReference>
<feature type="repeat" description="RCC1" evidence="2">
    <location>
        <begin position="72"/>
        <end position="126"/>
    </location>
</feature>
<organism evidence="4 5">
    <name type="scientific">Protopolystoma xenopodis</name>
    <dbReference type="NCBI Taxonomy" id="117903"/>
    <lineage>
        <taxon>Eukaryota</taxon>
        <taxon>Metazoa</taxon>
        <taxon>Spiralia</taxon>
        <taxon>Lophotrochozoa</taxon>
        <taxon>Platyhelminthes</taxon>
        <taxon>Monogenea</taxon>
        <taxon>Polyopisthocotylea</taxon>
        <taxon>Polystomatidea</taxon>
        <taxon>Polystomatidae</taxon>
        <taxon>Protopolystoma</taxon>
    </lineage>
</organism>
<dbReference type="InterPro" id="IPR000408">
    <property type="entry name" value="Reg_chr_condens"/>
</dbReference>
<dbReference type="InterPro" id="IPR051625">
    <property type="entry name" value="Signaling_Regulatory_Domain"/>
</dbReference>